<proteinExistence type="predicted"/>
<dbReference type="InterPro" id="IPR005204">
    <property type="entry name" value="Hemocyanin_N"/>
</dbReference>
<dbReference type="InterPro" id="IPR005203">
    <property type="entry name" value="Hemocyanin_C"/>
</dbReference>
<dbReference type="SUPFAM" id="SSF81296">
    <property type="entry name" value="E set domains"/>
    <property type="match status" value="1"/>
</dbReference>
<reference evidence="6 7" key="1">
    <citation type="journal article" date="2010" name="Science">
        <title>Genomic comparison of the ants Camponotus floridanus and Harpegnathos saltator.</title>
        <authorList>
            <person name="Bonasio R."/>
            <person name="Zhang G."/>
            <person name="Ye C."/>
            <person name="Mutti N.S."/>
            <person name="Fang X."/>
            <person name="Qin N."/>
            <person name="Donahue G."/>
            <person name="Yang P."/>
            <person name="Li Q."/>
            <person name="Li C."/>
            <person name="Zhang P."/>
            <person name="Huang Z."/>
            <person name="Berger S.L."/>
            <person name="Reinberg D."/>
            <person name="Wang J."/>
            <person name="Liebig J."/>
        </authorList>
    </citation>
    <scope>NUCLEOTIDE SEQUENCE [LARGE SCALE GENOMIC DNA]</scope>
    <source>
        <strain evidence="7">C129</strain>
    </source>
</reference>
<accession>E2AC93</accession>
<feature type="domain" description="Hemocyanin middle" evidence="3">
    <location>
        <begin position="380"/>
        <end position="654"/>
    </location>
</feature>
<dbReference type="AlphaFoldDB" id="E2AC93"/>
<dbReference type="Pfam" id="PF00372">
    <property type="entry name" value="Hemocyanin_M"/>
    <property type="match status" value="1"/>
</dbReference>
<dbReference type="PANTHER" id="PTHR11511:SF5">
    <property type="entry name" value="FAT-BODY PROTEIN 1-RELATED"/>
    <property type="match status" value="1"/>
</dbReference>
<feature type="domain" description="Hemocyanin C-terminal" evidence="5">
    <location>
        <begin position="663"/>
        <end position="899"/>
    </location>
</feature>
<keyword evidence="7" id="KW-1185">Reference proteome</keyword>
<protein>
    <submittedName>
        <fullName evidence="6">Hexamerin-1.1</fullName>
    </submittedName>
</protein>
<evidence type="ECO:0000259" key="4">
    <source>
        <dbReference type="Pfam" id="PF03722"/>
    </source>
</evidence>
<gene>
    <name evidence="6" type="ORF">EAG_02267</name>
</gene>
<dbReference type="GO" id="GO:0045735">
    <property type="term" value="F:nutrient reservoir activity"/>
    <property type="evidence" value="ECO:0007669"/>
    <property type="project" value="UniProtKB-KW"/>
</dbReference>
<keyword evidence="1" id="KW-0758">Storage protein</keyword>
<dbReference type="EMBL" id="GL438484">
    <property type="protein sequence ID" value="EFN68939.1"/>
    <property type="molecule type" value="Genomic_DNA"/>
</dbReference>
<dbReference type="Gene3D" id="1.20.1370.10">
    <property type="entry name" value="Hemocyanin, N-terminal domain"/>
    <property type="match status" value="1"/>
</dbReference>
<dbReference type="PANTHER" id="PTHR11511">
    <property type="entry name" value="LARVAL STORAGE PROTEIN/PHENOLOXIDASE"/>
    <property type="match status" value="1"/>
</dbReference>
<dbReference type="PROSITE" id="PS00210">
    <property type="entry name" value="HEMOCYANIN_2"/>
    <property type="match status" value="1"/>
</dbReference>
<feature type="domain" description="Hemocyanin N-terminal" evidence="4">
    <location>
        <begin position="255"/>
        <end position="374"/>
    </location>
</feature>
<dbReference type="Proteomes" id="UP000000311">
    <property type="component" value="Unassembled WGS sequence"/>
</dbReference>
<evidence type="ECO:0000259" key="5">
    <source>
        <dbReference type="Pfam" id="PF03723"/>
    </source>
</evidence>
<dbReference type="OMA" id="RMYLGPK"/>
<dbReference type="InterPro" id="IPR008922">
    <property type="entry name" value="Di-copper_centre_dom_sf"/>
</dbReference>
<sequence>MSGIPPNLLEEKQEEFPRLTTVTNVLNERGDNVRRAGQSSQGWNSLQRPAEARPALSSEDGGYTAFSENRAVEFQIMISIRRFREAQGSLACRGVIGHIQPSADHRKSGRRRISNYDIDTALLRGARIPRVSRRDWSRIRAPLSAEIDAAIDPGSRNPGTLSDTGARRIQSSLHCHQCSFRESCRYQDQRQLKKTKSSTRINPGHGSEYREPIRGATTRMKAIALFLTATCLVQVSISRSRIPARRQHTADNAYLIKQKNIYELFWHIDQPTVYHPELYQKAQSFNFQDNLASFNNQAAVTEFLQRLEYGIVPRGILFSGDQHYHEAINLFYVFLSAKDFETLYNVAVWARFNVNEYVYIYALMVAVLHHPDTRRIHLPPLYEILPHYFFNEEVIHKAHHIALGNRQSAVNETVGSVNYYYIPANYSDWYIVQDDGVSDYHKISYFTEDIGLTSFYIASIHDFPHWLNSVKHNLPQFVRGELYLYLHHQILARYNLERLSNNLIDVEYVDINKPVVPYYPKLQHPNGASFPQRPVGFKIPVHMHEDIQALQDAHVRISDAIDSGYLIDANGNKIDIYKTFDGLNKLGNVIEGNADSVNPGYYRQMDLLYRKIFGVTPVHHTTSNNVNPSALDMLTTRLRDPLFYRIHRNIMSYWTKYKQHLPKYTHEELVFPGVHVESVTVDQLVTFFDHFDSLISNAVPVSSHKQAQSTMIKARQNRLNHKPFSYHVTVHSDKYVKAVVRVFIGPKYDVYGREVDISESHYNFFEMDQWVVDLIPGPNELNRCSYEFLYAAPDEVPSDVLYRKVVKALENDELFAYSEQLYGFPDRLLIPKGKKKGLTFKLFVAVSSFSKTLGLYMDSPVWGSNVLDDRWLGYPLDRPIPFNFSKIPNFFMKDVVITHKQGDKLH</sequence>
<dbReference type="SUPFAM" id="SSF48056">
    <property type="entry name" value="Di-copper centre-containing domain"/>
    <property type="match status" value="1"/>
</dbReference>
<dbReference type="GO" id="GO:0005615">
    <property type="term" value="C:extracellular space"/>
    <property type="evidence" value="ECO:0007669"/>
    <property type="project" value="UniProtKB-ARBA"/>
</dbReference>
<feature type="region of interest" description="Disordered" evidence="2">
    <location>
        <begin position="189"/>
        <end position="211"/>
    </location>
</feature>
<dbReference type="STRING" id="104421.E2AC93"/>
<evidence type="ECO:0000313" key="6">
    <source>
        <dbReference type="EMBL" id="EFN68939.1"/>
    </source>
</evidence>
<dbReference type="Gene3D" id="1.10.1280.10">
    <property type="entry name" value="Di-copper center containing domain from catechol oxidase"/>
    <property type="match status" value="1"/>
</dbReference>
<evidence type="ECO:0000256" key="1">
    <source>
        <dbReference type="ARBA" id="ARBA00022761"/>
    </source>
</evidence>
<dbReference type="InterPro" id="IPR036697">
    <property type="entry name" value="Hemocyanin_N_sf"/>
</dbReference>
<dbReference type="InterPro" id="IPR014756">
    <property type="entry name" value="Ig_E-set"/>
</dbReference>
<dbReference type="Pfam" id="PF03723">
    <property type="entry name" value="Hemocyanin_C"/>
    <property type="match status" value="1"/>
</dbReference>
<evidence type="ECO:0000313" key="7">
    <source>
        <dbReference type="Proteomes" id="UP000000311"/>
    </source>
</evidence>
<dbReference type="InterPro" id="IPR037020">
    <property type="entry name" value="Hemocyanin_C_sf"/>
</dbReference>
<dbReference type="InParanoid" id="E2AC93"/>
<dbReference type="PRINTS" id="PR00187">
    <property type="entry name" value="HAEMOCYANIN"/>
</dbReference>
<evidence type="ECO:0000256" key="2">
    <source>
        <dbReference type="SAM" id="MobiDB-lite"/>
    </source>
</evidence>
<name>E2AC93_CAMFO</name>
<dbReference type="SUPFAM" id="SSF48050">
    <property type="entry name" value="Hemocyanin, N-terminal domain"/>
    <property type="match status" value="1"/>
</dbReference>
<organism evidence="7">
    <name type="scientific">Camponotus floridanus</name>
    <name type="common">Florida carpenter ant</name>
    <dbReference type="NCBI Taxonomy" id="104421"/>
    <lineage>
        <taxon>Eukaryota</taxon>
        <taxon>Metazoa</taxon>
        <taxon>Ecdysozoa</taxon>
        <taxon>Arthropoda</taxon>
        <taxon>Hexapoda</taxon>
        <taxon>Insecta</taxon>
        <taxon>Pterygota</taxon>
        <taxon>Neoptera</taxon>
        <taxon>Endopterygota</taxon>
        <taxon>Hymenoptera</taxon>
        <taxon>Apocrita</taxon>
        <taxon>Aculeata</taxon>
        <taxon>Formicoidea</taxon>
        <taxon>Formicidae</taxon>
        <taxon>Formicinae</taxon>
        <taxon>Camponotus</taxon>
    </lineage>
</organism>
<feature type="region of interest" description="Disordered" evidence="2">
    <location>
        <begin position="29"/>
        <end position="62"/>
    </location>
</feature>
<dbReference type="InterPro" id="IPR013788">
    <property type="entry name" value="Hemocyanin/hexamerin"/>
</dbReference>
<dbReference type="Gene3D" id="2.60.40.1520">
    <property type="entry name" value="Hemocyanin, C-terminal domain"/>
    <property type="match status" value="1"/>
</dbReference>
<dbReference type="OrthoDB" id="6371642at2759"/>
<feature type="compositionally biased region" description="Polar residues" evidence="2">
    <location>
        <begin position="37"/>
        <end position="47"/>
    </location>
</feature>
<evidence type="ECO:0000259" key="3">
    <source>
        <dbReference type="Pfam" id="PF00372"/>
    </source>
</evidence>
<dbReference type="InterPro" id="IPR000896">
    <property type="entry name" value="Hemocyanin/hexamerin_mid_dom"/>
</dbReference>
<dbReference type="Pfam" id="PF03722">
    <property type="entry name" value="Hemocyanin_N"/>
    <property type="match status" value="1"/>
</dbReference>